<dbReference type="AlphaFoldDB" id="A0A1S3DSU5"/>
<dbReference type="PANTHER" id="PTHR22914">
    <property type="entry name" value="CHITIN SYNTHASE"/>
    <property type="match status" value="1"/>
</dbReference>
<protein>
    <recommendedName>
        <fullName evidence="2">chitin synthase</fullName>
        <ecNumber evidence="2">2.4.1.16</ecNumber>
    </recommendedName>
</protein>
<keyword evidence="3" id="KW-0328">Glycosyltransferase</keyword>
<gene>
    <name evidence="8" type="primary">LOC103523694</name>
</gene>
<evidence type="ECO:0000256" key="1">
    <source>
        <dbReference type="ARBA" id="ARBA00004141"/>
    </source>
</evidence>
<keyword evidence="5" id="KW-1133">Transmembrane helix</keyword>
<keyword evidence="3" id="KW-0808">Transferase</keyword>
<reference evidence="8" key="1">
    <citation type="submission" date="2025-08" db="UniProtKB">
        <authorList>
            <consortium name="RefSeq"/>
        </authorList>
    </citation>
    <scope>IDENTIFICATION</scope>
</reference>
<evidence type="ECO:0000313" key="8">
    <source>
        <dbReference type="RefSeq" id="XP_008486936.1"/>
    </source>
</evidence>
<dbReference type="GO" id="GO:0016020">
    <property type="term" value="C:membrane"/>
    <property type="evidence" value="ECO:0007669"/>
    <property type="project" value="UniProtKB-SubCell"/>
</dbReference>
<sequence length="68" mass="7637">HRLMELPLSVDRKEVMAENTYLLTLDGDVDFQPDAVRLLVDLMKKNRNLGAACGRIHPVGGGPMAWYQ</sequence>
<dbReference type="SUPFAM" id="SSF53448">
    <property type="entry name" value="Nucleotide-diphospho-sugar transferases"/>
    <property type="match status" value="1"/>
</dbReference>
<keyword evidence="4" id="KW-0812">Transmembrane</keyword>
<dbReference type="GO" id="GO:0006031">
    <property type="term" value="P:chitin biosynthetic process"/>
    <property type="evidence" value="ECO:0007669"/>
    <property type="project" value="TreeGrafter"/>
</dbReference>
<accession>A0A1S3DSU5</accession>
<evidence type="ECO:0000256" key="3">
    <source>
        <dbReference type="ARBA" id="ARBA00022676"/>
    </source>
</evidence>
<keyword evidence="7" id="KW-1185">Reference proteome</keyword>
<dbReference type="RefSeq" id="XP_008486936.1">
    <property type="nucleotide sequence ID" value="XM_008488714.1"/>
</dbReference>
<feature type="non-terminal residue" evidence="8">
    <location>
        <position position="68"/>
    </location>
</feature>
<evidence type="ECO:0000256" key="2">
    <source>
        <dbReference type="ARBA" id="ARBA00012543"/>
    </source>
</evidence>
<dbReference type="EC" id="2.4.1.16" evidence="2"/>
<dbReference type="InterPro" id="IPR029044">
    <property type="entry name" value="Nucleotide-diphossugar_trans"/>
</dbReference>
<feature type="non-terminal residue" evidence="8">
    <location>
        <position position="1"/>
    </location>
</feature>
<dbReference type="Proteomes" id="UP000079169">
    <property type="component" value="Unplaced"/>
</dbReference>
<keyword evidence="6" id="KW-0472">Membrane</keyword>
<dbReference type="PaxDb" id="121845-A0A1S3DSU5"/>
<evidence type="ECO:0000256" key="5">
    <source>
        <dbReference type="ARBA" id="ARBA00022989"/>
    </source>
</evidence>
<evidence type="ECO:0000256" key="6">
    <source>
        <dbReference type="ARBA" id="ARBA00023136"/>
    </source>
</evidence>
<dbReference type="InterPro" id="IPR004835">
    <property type="entry name" value="Chitin_synth"/>
</dbReference>
<dbReference type="STRING" id="121845.A0A1S3DSU5"/>
<organism evidence="7 8">
    <name type="scientific">Diaphorina citri</name>
    <name type="common">Asian citrus psyllid</name>
    <dbReference type="NCBI Taxonomy" id="121845"/>
    <lineage>
        <taxon>Eukaryota</taxon>
        <taxon>Metazoa</taxon>
        <taxon>Ecdysozoa</taxon>
        <taxon>Arthropoda</taxon>
        <taxon>Hexapoda</taxon>
        <taxon>Insecta</taxon>
        <taxon>Pterygota</taxon>
        <taxon>Neoptera</taxon>
        <taxon>Paraneoptera</taxon>
        <taxon>Hemiptera</taxon>
        <taxon>Sternorrhyncha</taxon>
        <taxon>Psylloidea</taxon>
        <taxon>Psyllidae</taxon>
        <taxon>Diaphorininae</taxon>
        <taxon>Diaphorina</taxon>
    </lineage>
</organism>
<comment type="subcellular location">
    <subcellularLocation>
        <location evidence="1">Membrane</location>
        <topology evidence="1">Multi-pass membrane protein</topology>
    </subcellularLocation>
</comment>
<dbReference type="GO" id="GO:0004100">
    <property type="term" value="F:chitin synthase activity"/>
    <property type="evidence" value="ECO:0007669"/>
    <property type="project" value="UniProtKB-EC"/>
</dbReference>
<evidence type="ECO:0000256" key="4">
    <source>
        <dbReference type="ARBA" id="ARBA00022692"/>
    </source>
</evidence>
<dbReference type="GO" id="GO:0071944">
    <property type="term" value="C:cell periphery"/>
    <property type="evidence" value="ECO:0007669"/>
    <property type="project" value="TreeGrafter"/>
</dbReference>
<evidence type="ECO:0000313" key="7">
    <source>
        <dbReference type="Proteomes" id="UP000079169"/>
    </source>
</evidence>
<name>A0A1S3DSU5_DIACI</name>
<dbReference type="KEGG" id="dci:103523694"/>
<dbReference type="PANTHER" id="PTHR22914:SF42">
    <property type="entry name" value="CHITIN SYNTHASE"/>
    <property type="match status" value="1"/>
</dbReference>
<dbReference type="GeneID" id="103523694"/>
<proteinExistence type="predicted"/>